<evidence type="ECO:0000313" key="3">
    <source>
        <dbReference type="EnsemblMetazoa" id="AEPI009284-PA"/>
    </source>
</evidence>
<reference evidence="3" key="2">
    <citation type="submission" date="2020-05" db="UniProtKB">
        <authorList>
            <consortium name="EnsemblMetazoa"/>
        </authorList>
    </citation>
    <scope>IDENTIFICATION</scope>
    <source>
        <strain evidence="3">Epiroticus2</strain>
    </source>
</reference>
<dbReference type="VEuPathDB" id="VectorBase:AEPI009284"/>
<dbReference type="EnsemblMetazoa" id="AEPI009284-RA">
    <property type="protein sequence ID" value="AEPI009284-PA"/>
    <property type="gene ID" value="AEPI009284"/>
</dbReference>
<feature type="region of interest" description="Disordered" evidence="1">
    <location>
        <begin position="128"/>
        <end position="172"/>
    </location>
</feature>
<organism evidence="3 4">
    <name type="scientific">Anopheles epiroticus</name>
    <dbReference type="NCBI Taxonomy" id="199890"/>
    <lineage>
        <taxon>Eukaryota</taxon>
        <taxon>Metazoa</taxon>
        <taxon>Ecdysozoa</taxon>
        <taxon>Arthropoda</taxon>
        <taxon>Hexapoda</taxon>
        <taxon>Insecta</taxon>
        <taxon>Pterygota</taxon>
        <taxon>Neoptera</taxon>
        <taxon>Endopterygota</taxon>
        <taxon>Diptera</taxon>
        <taxon>Nematocera</taxon>
        <taxon>Culicoidea</taxon>
        <taxon>Culicidae</taxon>
        <taxon>Anophelinae</taxon>
        <taxon>Anopheles</taxon>
    </lineage>
</organism>
<feature type="compositionally biased region" description="Basic residues" evidence="1">
    <location>
        <begin position="155"/>
        <end position="164"/>
    </location>
</feature>
<feature type="chain" id="PRO_5008131750" evidence="2">
    <location>
        <begin position="23"/>
        <end position="238"/>
    </location>
</feature>
<dbReference type="STRING" id="199890.A0A182PQQ3"/>
<keyword evidence="2" id="KW-0732">Signal</keyword>
<sequence length="238" mass="26404">MMFLALLLPLRLLLMMPMMVKIMMVMIVSRKEQGRRHPPQEMLSGRFMGQSSARLSQVQTQRRHYSRMCLWLTLGCLCVALSTAQEVTPAGDGESQLKDTLSSTEQHADLPRPIITFPFDANLTNADALEISPRRHKTRRKGTGTGSSSSSTSLHRSKPKKRKNAMQQALQSAARKGLEAMIELYDRAEPNLLKRGAVLDANDPGALLAQFSASNQTEMDAKAAYATLVAAKTFKERT</sequence>
<reference evidence="4" key="1">
    <citation type="submission" date="2013-03" db="EMBL/GenBank/DDBJ databases">
        <title>The Genome Sequence of Anopheles epiroticus epiroticus2.</title>
        <authorList>
            <consortium name="The Broad Institute Genomics Platform"/>
            <person name="Neafsey D.E."/>
            <person name="Howell P."/>
            <person name="Walker B."/>
            <person name="Young S.K."/>
            <person name="Zeng Q."/>
            <person name="Gargeya S."/>
            <person name="Fitzgerald M."/>
            <person name="Haas B."/>
            <person name="Abouelleil A."/>
            <person name="Allen A.W."/>
            <person name="Alvarado L."/>
            <person name="Arachchi H.M."/>
            <person name="Berlin A.M."/>
            <person name="Chapman S.B."/>
            <person name="Gainer-Dewar J."/>
            <person name="Goldberg J."/>
            <person name="Griggs A."/>
            <person name="Gujja S."/>
            <person name="Hansen M."/>
            <person name="Howarth C."/>
            <person name="Imamovic A."/>
            <person name="Ireland A."/>
            <person name="Larimer J."/>
            <person name="McCowan C."/>
            <person name="Murphy C."/>
            <person name="Pearson M."/>
            <person name="Poon T.W."/>
            <person name="Priest M."/>
            <person name="Roberts A."/>
            <person name="Saif S."/>
            <person name="Shea T."/>
            <person name="Sisk P."/>
            <person name="Sykes S."/>
            <person name="Wortman J."/>
            <person name="Nusbaum C."/>
            <person name="Birren B."/>
        </authorList>
    </citation>
    <scope>NUCLEOTIDE SEQUENCE [LARGE SCALE GENOMIC DNA]</scope>
    <source>
        <strain evidence="4">Epiroticus2</strain>
    </source>
</reference>
<protein>
    <submittedName>
        <fullName evidence="3">Uncharacterized protein</fullName>
    </submittedName>
</protein>
<dbReference type="AlphaFoldDB" id="A0A182PQQ3"/>
<feature type="signal peptide" evidence="2">
    <location>
        <begin position="1"/>
        <end position="22"/>
    </location>
</feature>
<evidence type="ECO:0000313" key="4">
    <source>
        <dbReference type="Proteomes" id="UP000075885"/>
    </source>
</evidence>
<name>A0A182PQQ3_9DIPT</name>
<evidence type="ECO:0000256" key="1">
    <source>
        <dbReference type="SAM" id="MobiDB-lite"/>
    </source>
</evidence>
<evidence type="ECO:0000256" key="2">
    <source>
        <dbReference type="SAM" id="SignalP"/>
    </source>
</evidence>
<dbReference type="Proteomes" id="UP000075885">
    <property type="component" value="Unassembled WGS sequence"/>
</dbReference>
<keyword evidence="4" id="KW-1185">Reference proteome</keyword>
<proteinExistence type="predicted"/>
<accession>A0A182PQQ3</accession>